<gene>
    <name evidence="1" type="ORF">PFR1_14</name>
</gene>
<dbReference type="KEGG" id="vg:29066305"/>
<evidence type="ECO:0000313" key="1">
    <source>
        <dbReference type="EMBL" id="ANH49879.1"/>
    </source>
</evidence>
<protein>
    <submittedName>
        <fullName evidence="1">Uncharacterized protein</fullName>
    </submittedName>
</protein>
<dbReference type="GeneID" id="29066305"/>
<dbReference type="EMBL" id="KU984979">
    <property type="protein sequence ID" value="ANH49879.1"/>
    <property type="molecule type" value="Genomic_DNA"/>
</dbReference>
<reference evidence="1 2" key="1">
    <citation type="submission" date="2016-05" db="EMBL/GenBank/DDBJ databases">
        <title>Dynamic interactions between prophages, induce lysis in Propionibacterium acnes.</title>
        <authorList>
            <person name="Brown T.L."/>
            <person name="Tucci J."/>
            <person name="Dyson Z.A."/>
            <person name="Petrovski S."/>
        </authorList>
    </citation>
    <scope>NUCLEOTIDE SEQUENCE [LARGE SCALE GENOMIC DNA]</scope>
</reference>
<organism evidence="1 2">
    <name type="scientific">Propionibacterium phage PFR1</name>
    <dbReference type="NCBI Taxonomy" id="1838137"/>
    <lineage>
        <taxon>Viruses</taxon>
        <taxon>Duplodnaviria</taxon>
        <taxon>Heunggongvirae</taxon>
        <taxon>Uroviricota</taxon>
        <taxon>Caudoviricetes</taxon>
        <taxon>Pulverervirus</taxon>
        <taxon>Pulverervirus PFR1</taxon>
    </lineage>
</organism>
<proteinExistence type="predicted"/>
<keyword evidence="2" id="KW-1185">Reference proteome</keyword>
<dbReference type="Proteomes" id="UP000204227">
    <property type="component" value="Segment"/>
</dbReference>
<sequence>MPIIASPGVSWPGPPTSFTDASGHVTATLVPAWCGVSFTLTGLSGMHASISRDGEAVYGASPAATPGGSGVAFDPFPPLDADVAYTVTADDGTSWTLPVHTAGPLGRDFCWIMPLMDLSASVCVKQVQPNPDWTTRARATLTPVPSSPLMAGTWDVPTQGPQTWGWFPDDAATRARLVAALSMGPVCMRPDPSAGWPPVWMQPGDVTASVTIRRWMLSCELTPITPPVATDLPAWVPGVSYARIAATRGSFAELARTSERFLDVMGARS</sequence>
<accession>A0A173G9S2</accession>
<name>A0A173G9S2_9CAUD</name>
<evidence type="ECO:0000313" key="2">
    <source>
        <dbReference type="Proteomes" id="UP000204227"/>
    </source>
</evidence>
<dbReference type="RefSeq" id="YP_009287690.1">
    <property type="nucleotide sequence ID" value="NC_031076.1"/>
</dbReference>